<evidence type="ECO:0000313" key="4">
    <source>
        <dbReference type="EMBL" id="CAB3927108.1"/>
    </source>
</evidence>
<evidence type="ECO:0008006" key="6">
    <source>
        <dbReference type="Google" id="ProtNLM"/>
    </source>
</evidence>
<dbReference type="InterPro" id="IPR005064">
    <property type="entry name" value="BUG"/>
</dbReference>
<dbReference type="PIRSF" id="PIRSF017082">
    <property type="entry name" value="YflP"/>
    <property type="match status" value="1"/>
</dbReference>
<evidence type="ECO:0000256" key="1">
    <source>
        <dbReference type="ARBA" id="ARBA00006987"/>
    </source>
</evidence>
<dbReference type="Gene3D" id="3.40.190.150">
    <property type="entry name" value="Bordetella uptake gene, domain 1"/>
    <property type="match status" value="1"/>
</dbReference>
<feature type="chain" id="PRO_5028948899" description="Tripartite tricarboxylate transporter substrate binding protein" evidence="3">
    <location>
        <begin position="39"/>
        <end position="339"/>
    </location>
</feature>
<keyword evidence="5" id="KW-1185">Reference proteome</keyword>
<reference evidence="4 5" key="1">
    <citation type="submission" date="2020-04" db="EMBL/GenBank/DDBJ databases">
        <authorList>
            <person name="De Canck E."/>
        </authorList>
    </citation>
    <scope>NUCLEOTIDE SEQUENCE [LARGE SCALE GENOMIC DNA]</scope>
    <source>
        <strain evidence="4 5">LMG 26858</strain>
    </source>
</reference>
<name>A0A6S7EWY4_9BURK</name>
<proteinExistence type="inferred from homology"/>
<evidence type="ECO:0000256" key="2">
    <source>
        <dbReference type="SAM" id="MobiDB-lite"/>
    </source>
</evidence>
<dbReference type="AlphaFoldDB" id="A0A6S7EWY4"/>
<dbReference type="EMBL" id="CADILG010000083">
    <property type="protein sequence ID" value="CAB3927108.1"/>
    <property type="molecule type" value="Genomic_DNA"/>
</dbReference>
<dbReference type="Gene3D" id="3.40.190.10">
    <property type="entry name" value="Periplasmic binding protein-like II"/>
    <property type="match status" value="1"/>
</dbReference>
<dbReference type="PANTHER" id="PTHR42928:SF5">
    <property type="entry name" value="BLR1237 PROTEIN"/>
    <property type="match status" value="1"/>
</dbReference>
<organism evidence="4 5">
    <name type="scientific">Achromobacter anxifer</name>
    <dbReference type="NCBI Taxonomy" id="1287737"/>
    <lineage>
        <taxon>Bacteria</taxon>
        <taxon>Pseudomonadati</taxon>
        <taxon>Pseudomonadota</taxon>
        <taxon>Betaproteobacteria</taxon>
        <taxon>Burkholderiales</taxon>
        <taxon>Alcaligenaceae</taxon>
        <taxon>Achromobacter</taxon>
    </lineage>
</organism>
<feature type="region of interest" description="Disordered" evidence="2">
    <location>
        <begin position="242"/>
        <end position="261"/>
    </location>
</feature>
<dbReference type="Proteomes" id="UP000494117">
    <property type="component" value="Unassembled WGS sequence"/>
</dbReference>
<dbReference type="RefSeq" id="WP_254595966.1">
    <property type="nucleotide sequence ID" value="NZ_CADILG010000083.1"/>
</dbReference>
<feature type="signal peptide" evidence="3">
    <location>
        <begin position="1"/>
        <end position="38"/>
    </location>
</feature>
<gene>
    <name evidence="4" type="ORF">LMG26858_05968</name>
</gene>
<dbReference type="PANTHER" id="PTHR42928">
    <property type="entry name" value="TRICARBOXYLATE-BINDING PROTEIN"/>
    <property type="match status" value="1"/>
</dbReference>
<keyword evidence="3" id="KW-0732">Signal</keyword>
<sequence>MRIAASFMHSAVTQPARRRWARLLLAAGLAASLGAANAADWPARPVKIVVPFAAGGTTDLIARLIATPMSQQLGQPVVVENRPGVGGLLGADAVAKAAPDGYTVLMANISYPLAALVAQGAKRLNFDPLGDLRSVSVVANVPLVITSTPSVPASNLNEFAALLKQNPSTHYAYGSTGPGSYIHVFGVWFQEQAGVRMTHVPFKGAAPLKSEMLAGRIHMGGDQLSSSLSDIRAGSLTALAVTSPQRSPSLPDTPTASELGFKGIDTEGWNGLLAPAKTPDDIVARIGDAVAKAVQQPAIRQRLAELGAEPSGSSPAQMSALLQGQFAQFGPMVSRLQLD</sequence>
<dbReference type="CDD" id="cd13578">
    <property type="entry name" value="PBP2_Bug27"/>
    <property type="match status" value="1"/>
</dbReference>
<protein>
    <recommendedName>
        <fullName evidence="6">Tripartite tricarboxylate transporter substrate binding protein</fullName>
    </recommendedName>
</protein>
<feature type="compositionally biased region" description="Polar residues" evidence="2">
    <location>
        <begin position="242"/>
        <end position="256"/>
    </location>
</feature>
<evidence type="ECO:0000313" key="5">
    <source>
        <dbReference type="Proteomes" id="UP000494117"/>
    </source>
</evidence>
<dbReference type="Pfam" id="PF03401">
    <property type="entry name" value="TctC"/>
    <property type="match status" value="1"/>
</dbReference>
<dbReference type="InterPro" id="IPR042100">
    <property type="entry name" value="Bug_dom1"/>
</dbReference>
<accession>A0A6S7EWY4</accession>
<comment type="similarity">
    <text evidence="1">Belongs to the UPF0065 (bug) family.</text>
</comment>
<evidence type="ECO:0000256" key="3">
    <source>
        <dbReference type="SAM" id="SignalP"/>
    </source>
</evidence>